<feature type="transmembrane region" description="Helical" evidence="2">
    <location>
        <begin position="249"/>
        <end position="271"/>
    </location>
</feature>
<keyword evidence="2" id="KW-0472">Membrane</keyword>
<keyword evidence="5" id="KW-1185">Reference proteome</keyword>
<proteinExistence type="predicted"/>
<evidence type="ECO:0000313" key="4">
    <source>
        <dbReference type="EnsemblMetazoa" id="tetur71g00050.1"/>
    </source>
</evidence>
<feature type="domain" description="Apple" evidence="3">
    <location>
        <begin position="135"/>
        <end position="226"/>
    </location>
</feature>
<dbReference type="HOGENOM" id="CLU_093983_0_0_1"/>
<dbReference type="Proteomes" id="UP000015104">
    <property type="component" value="Unassembled WGS sequence"/>
</dbReference>
<keyword evidence="2" id="KW-1133">Transmembrane helix</keyword>
<dbReference type="InterPro" id="IPR003609">
    <property type="entry name" value="Pan_app"/>
</dbReference>
<keyword evidence="2" id="KW-0812">Transmembrane</keyword>
<evidence type="ECO:0000259" key="3">
    <source>
        <dbReference type="PROSITE" id="PS50948"/>
    </source>
</evidence>
<evidence type="ECO:0000256" key="1">
    <source>
        <dbReference type="SAM" id="MobiDB-lite"/>
    </source>
</evidence>
<dbReference type="EMBL" id="CAEY01001842">
    <property type="status" value="NOT_ANNOTATED_CDS"/>
    <property type="molecule type" value="Genomic_DNA"/>
</dbReference>
<dbReference type="EnsemblMetazoa" id="tetur71g00050.1">
    <property type="protein sequence ID" value="tetur71g00050.1"/>
    <property type="gene ID" value="tetur71g00050"/>
</dbReference>
<dbReference type="PROSITE" id="PS50948">
    <property type="entry name" value="PAN"/>
    <property type="match status" value="1"/>
</dbReference>
<accession>T1L6E3</accession>
<dbReference type="SUPFAM" id="SSF57414">
    <property type="entry name" value="Hairpin loop containing domain-like"/>
    <property type="match status" value="1"/>
</dbReference>
<dbReference type="EMBL" id="CAEY01001843">
    <property type="status" value="NOT_ANNOTATED_CDS"/>
    <property type="molecule type" value="Genomic_DNA"/>
</dbReference>
<evidence type="ECO:0000313" key="5">
    <source>
        <dbReference type="Proteomes" id="UP000015104"/>
    </source>
</evidence>
<dbReference type="Gene3D" id="3.50.4.10">
    <property type="entry name" value="Hepatocyte Growth Factor"/>
    <property type="match status" value="1"/>
</dbReference>
<name>T1L6E3_TETUR</name>
<reference evidence="5" key="1">
    <citation type="submission" date="2011-08" db="EMBL/GenBank/DDBJ databases">
        <authorList>
            <person name="Rombauts S."/>
        </authorList>
    </citation>
    <scope>NUCLEOTIDE SEQUENCE</scope>
    <source>
        <strain evidence="5">London</strain>
    </source>
</reference>
<evidence type="ECO:0000256" key="2">
    <source>
        <dbReference type="SAM" id="Phobius"/>
    </source>
</evidence>
<reference evidence="4" key="2">
    <citation type="submission" date="2015-06" db="UniProtKB">
        <authorList>
            <consortium name="EnsemblMetazoa"/>
        </authorList>
    </citation>
    <scope>IDENTIFICATION</scope>
</reference>
<feature type="region of interest" description="Disordered" evidence="1">
    <location>
        <begin position="211"/>
        <end position="238"/>
    </location>
</feature>
<dbReference type="AlphaFoldDB" id="T1L6E3"/>
<organism evidence="4 5">
    <name type="scientific">Tetranychus urticae</name>
    <name type="common">Two-spotted spider mite</name>
    <dbReference type="NCBI Taxonomy" id="32264"/>
    <lineage>
        <taxon>Eukaryota</taxon>
        <taxon>Metazoa</taxon>
        <taxon>Ecdysozoa</taxon>
        <taxon>Arthropoda</taxon>
        <taxon>Chelicerata</taxon>
        <taxon>Arachnida</taxon>
        <taxon>Acari</taxon>
        <taxon>Acariformes</taxon>
        <taxon>Trombidiformes</taxon>
        <taxon>Prostigmata</taxon>
        <taxon>Eleutherengona</taxon>
        <taxon>Raphignathae</taxon>
        <taxon>Tetranychoidea</taxon>
        <taxon>Tetranychidae</taxon>
        <taxon>Tetranychus</taxon>
    </lineage>
</organism>
<sequence length="302" mass="33540">MIMSTSIYDSCALPEFDLFKLPPCSNQAEGPFKLNTGRSQLSSLQASDIAKGDQSIETDQKCQIFSISVLDNYSRKSNRKFITQLSTAVEKDFVYSCAESCHSSSECISFQYCDGYCSFGDLLYTDAGTEYDQECMIYTRKVSERYQRTGSKIVSDVMHTETKLTLDQCASLCYEVSDGDETGCKSFNYCPKSRTESSCSLTHFSVKSPDTKTTDGGHCSNYELKESNGKKRKESSSTKVIKRTSGSGAFGIIMLFLFVGIGLGFIAPFAYSKVKQMHDASKANGGFTWERHQDEQPLENGD</sequence>
<protein>
    <recommendedName>
        <fullName evidence="3">Apple domain-containing protein</fullName>
    </recommendedName>
</protein>